<feature type="chain" id="PRO_5035318862" description="Protein-tyrosine sulfotransferase" evidence="1">
    <location>
        <begin position="16"/>
        <end position="276"/>
    </location>
</feature>
<dbReference type="EMBL" id="CAKKNE010000002">
    <property type="protein sequence ID" value="CAH0367316.1"/>
    <property type="molecule type" value="Genomic_DNA"/>
</dbReference>
<name>A0A8J2WYX6_9STRA</name>
<reference evidence="2" key="1">
    <citation type="submission" date="2021-11" db="EMBL/GenBank/DDBJ databases">
        <authorList>
            <consortium name="Genoscope - CEA"/>
            <person name="William W."/>
        </authorList>
    </citation>
    <scope>NUCLEOTIDE SEQUENCE</scope>
</reference>
<dbReference type="InterPro" id="IPR040632">
    <property type="entry name" value="Sulfotransfer_4"/>
</dbReference>
<proteinExistence type="predicted"/>
<evidence type="ECO:0000256" key="1">
    <source>
        <dbReference type="SAM" id="SignalP"/>
    </source>
</evidence>
<evidence type="ECO:0008006" key="4">
    <source>
        <dbReference type="Google" id="ProtNLM"/>
    </source>
</evidence>
<dbReference type="Pfam" id="PF17784">
    <property type="entry name" value="Sulfotransfer_4"/>
    <property type="match status" value="1"/>
</dbReference>
<dbReference type="Proteomes" id="UP000789595">
    <property type="component" value="Unassembled WGS sequence"/>
</dbReference>
<evidence type="ECO:0000313" key="2">
    <source>
        <dbReference type="EMBL" id="CAH0367316.1"/>
    </source>
</evidence>
<dbReference type="AlphaFoldDB" id="A0A8J2WYX6"/>
<organism evidence="2 3">
    <name type="scientific">Pelagomonas calceolata</name>
    <dbReference type="NCBI Taxonomy" id="35677"/>
    <lineage>
        <taxon>Eukaryota</taxon>
        <taxon>Sar</taxon>
        <taxon>Stramenopiles</taxon>
        <taxon>Ochrophyta</taxon>
        <taxon>Pelagophyceae</taxon>
        <taxon>Pelagomonadales</taxon>
        <taxon>Pelagomonadaceae</taxon>
        <taxon>Pelagomonas</taxon>
    </lineage>
</organism>
<keyword evidence="1" id="KW-0732">Signal</keyword>
<comment type="caution">
    <text evidence="2">The sequence shown here is derived from an EMBL/GenBank/DDBJ whole genome shotgun (WGS) entry which is preliminary data.</text>
</comment>
<gene>
    <name evidence="2" type="ORF">PECAL_2P03300</name>
</gene>
<evidence type="ECO:0000313" key="3">
    <source>
        <dbReference type="Proteomes" id="UP000789595"/>
    </source>
</evidence>
<dbReference type="InterPro" id="IPR027417">
    <property type="entry name" value="P-loop_NTPase"/>
</dbReference>
<protein>
    <recommendedName>
        <fullName evidence="4">Protein-tyrosine sulfotransferase</fullName>
    </recommendedName>
</protein>
<sequence length="276" mass="30418">MRLSVLFVAAVVAAADPARRALGKRKQGAKALAAMTKECRAVLSENNLDWLLEPFTCSARMRTSQTRLVLGTGLGATGTRSVAAAVDALGIPTCHRFVTTADLLLNSSRYDFSAFERAGARAYFDTPLAHIWPRLACAFPRYRVVHTTRTKYGRNFGAHHCEGPAYHEPQKSIVRCLEYGTRCPQLAESQAAFRRNEAAVARVPADRRLVLDINRPESMDARALARYLGRPVPAFRAMPISALNFCSYGGVLRGPFGFRLSADELKHPSVRSTDHK</sequence>
<accession>A0A8J2WYX6</accession>
<feature type="signal peptide" evidence="1">
    <location>
        <begin position="1"/>
        <end position="15"/>
    </location>
</feature>
<keyword evidence="3" id="KW-1185">Reference proteome</keyword>
<dbReference type="SUPFAM" id="SSF52540">
    <property type="entry name" value="P-loop containing nucleoside triphosphate hydrolases"/>
    <property type="match status" value="1"/>
</dbReference>
<dbReference type="Gene3D" id="3.40.50.300">
    <property type="entry name" value="P-loop containing nucleotide triphosphate hydrolases"/>
    <property type="match status" value="1"/>
</dbReference>